<protein>
    <recommendedName>
        <fullName evidence="4">SPOR domain-containing protein</fullName>
    </recommendedName>
</protein>
<keyword evidence="3" id="KW-1185">Reference proteome</keyword>
<name>A0ABQ1H868_9SPHN</name>
<comment type="caution">
    <text evidence="2">The sequence shown here is derived from an EMBL/GenBank/DDBJ whole genome shotgun (WGS) entry which is preliminary data.</text>
</comment>
<keyword evidence="1" id="KW-0812">Transmembrane</keyword>
<evidence type="ECO:0008006" key="4">
    <source>
        <dbReference type="Google" id="ProtNLM"/>
    </source>
</evidence>
<evidence type="ECO:0000313" key="2">
    <source>
        <dbReference type="EMBL" id="GGA61307.1"/>
    </source>
</evidence>
<dbReference type="RefSeq" id="WP_188449736.1">
    <property type="nucleotide sequence ID" value="NZ_BMDW01000032.1"/>
</dbReference>
<evidence type="ECO:0000256" key="1">
    <source>
        <dbReference type="SAM" id="Phobius"/>
    </source>
</evidence>
<gene>
    <name evidence="2" type="ORF">GCM10011395_34570</name>
</gene>
<accession>A0ABQ1H868</accession>
<keyword evidence="1" id="KW-1133">Transmembrane helix</keyword>
<proteinExistence type="predicted"/>
<dbReference type="EMBL" id="BMDW01000032">
    <property type="protein sequence ID" value="GGA61307.1"/>
    <property type="molecule type" value="Genomic_DNA"/>
</dbReference>
<evidence type="ECO:0000313" key="3">
    <source>
        <dbReference type="Proteomes" id="UP000618591"/>
    </source>
</evidence>
<organism evidence="2 3">
    <name type="scientific">Sphingomonas psychrolutea</name>
    <dbReference type="NCBI Taxonomy" id="1259676"/>
    <lineage>
        <taxon>Bacteria</taxon>
        <taxon>Pseudomonadati</taxon>
        <taxon>Pseudomonadota</taxon>
        <taxon>Alphaproteobacteria</taxon>
        <taxon>Sphingomonadales</taxon>
        <taxon>Sphingomonadaceae</taxon>
        <taxon>Sphingomonas</taxon>
    </lineage>
</organism>
<sequence>MAEYRNTDGTTAVEKRGNTGLVIGGVVLAVLIIVGLLFATGFWSANVKGGALPTVNVSAKGGDMPSVDVHSKELVVGTTKQTVTVPKVETQKTTIDVPTVGVKDDGKK</sequence>
<reference evidence="3" key="1">
    <citation type="journal article" date="2019" name="Int. J. Syst. Evol. Microbiol.">
        <title>The Global Catalogue of Microorganisms (GCM) 10K type strain sequencing project: providing services to taxonomists for standard genome sequencing and annotation.</title>
        <authorList>
            <consortium name="The Broad Institute Genomics Platform"/>
            <consortium name="The Broad Institute Genome Sequencing Center for Infectious Disease"/>
            <person name="Wu L."/>
            <person name="Ma J."/>
        </authorList>
    </citation>
    <scope>NUCLEOTIDE SEQUENCE [LARGE SCALE GENOMIC DNA]</scope>
    <source>
        <strain evidence="3">CGMCC 1.10106</strain>
    </source>
</reference>
<dbReference type="Proteomes" id="UP000618591">
    <property type="component" value="Unassembled WGS sequence"/>
</dbReference>
<feature type="transmembrane region" description="Helical" evidence="1">
    <location>
        <begin position="20"/>
        <end position="43"/>
    </location>
</feature>
<keyword evidence="1" id="KW-0472">Membrane</keyword>